<dbReference type="GO" id="GO:0003676">
    <property type="term" value="F:nucleic acid binding"/>
    <property type="evidence" value="ECO:0007669"/>
    <property type="project" value="InterPro"/>
</dbReference>
<comment type="caution">
    <text evidence="2">The sequence shown here is derived from an EMBL/GenBank/DDBJ whole genome shotgun (WGS) entry which is preliminary data.</text>
</comment>
<dbReference type="Pfam" id="PF17921">
    <property type="entry name" value="Integrase_H2C2"/>
    <property type="match status" value="1"/>
</dbReference>
<evidence type="ECO:0000313" key="2">
    <source>
        <dbReference type="EMBL" id="KAF4675819.1"/>
    </source>
</evidence>
<dbReference type="PANTHER" id="PTHR37984">
    <property type="entry name" value="PROTEIN CBG26694"/>
    <property type="match status" value="1"/>
</dbReference>
<dbReference type="PROSITE" id="PS50994">
    <property type="entry name" value="INTEGRASE"/>
    <property type="match status" value="1"/>
</dbReference>
<dbReference type="InterPro" id="IPR036397">
    <property type="entry name" value="RNaseH_sf"/>
</dbReference>
<feature type="domain" description="Integrase catalytic" evidence="1">
    <location>
        <begin position="776"/>
        <end position="923"/>
    </location>
</feature>
<dbReference type="Gene3D" id="3.30.420.10">
    <property type="entry name" value="Ribonuclease H-like superfamily/Ribonuclease H"/>
    <property type="match status" value="1"/>
</dbReference>
<dbReference type="InterPro" id="IPR000477">
    <property type="entry name" value="RT_dom"/>
</dbReference>
<evidence type="ECO:0000313" key="3">
    <source>
        <dbReference type="Proteomes" id="UP000541610"/>
    </source>
</evidence>
<dbReference type="InterPro" id="IPR012337">
    <property type="entry name" value="RNaseH-like_sf"/>
</dbReference>
<dbReference type="Gene3D" id="1.10.340.70">
    <property type="match status" value="1"/>
</dbReference>
<name>A0A7J6MW22_PEROL</name>
<dbReference type="SUPFAM" id="SSF53098">
    <property type="entry name" value="Ribonuclease H-like"/>
    <property type="match status" value="1"/>
</dbReference>
<dbReference type="OrthoDB" id="4369127at2759"/>
<dbReference type="Gene3D" id="3.30.70.270">
    <property type="match status" value="1"/>
</dbReference>
<dbReference type="InterPro" id="IPR001584">
    <property type="entry name" value="Integrase_cat-core"/>
</dbReference>
<dbReference type="Proteomes" id="UP000541610">
    <property type="component" value="Unassembled WGS sequence"/>
</dbReference>
<organism evidence="2 3">
    <name type="scientific">Perkinsus olseni</name>
    <name type="common">Perkinsus atlanticus</name>
    <dbReference type="NCBI Taxonomy" id="32597"/>
    <lineage>
        <taxon>Eukaryota</taxon>
        <taxon>Sar</taxon>
        <taxon>Alveolata</taxon>
        <taxon>Perkinsozoa</taxon>
        <taxon>Perkinsea</taxon>
        <taxon>Perkinsida</taxon>
        <taxon>Perkinsidae</taxon>
        <taxon>Perkinsus</taxon>
    </lineage>
</organism>
<dbReference type="InterPro" id="IPR055475">
    <property type="entry name" value="DUF7047"/>
</dbReference>
<dbReference type="InterPro" id="IPR041588">
    <property type="entry name" value="Integrase_H2C2"/>
</dbReference>
<reference evidence="2 3" key="1">
    <citation type="submission" date="2020-04" db="EMBL/GenBank/DDBJ databases">
        <title>Perkinsus olseni comparative genomics.</title>
        <authorList>
            <person name="Bogema D.R."/>
        </authorList>
    </citation>
    <scope>NUCLEOTIDE SEQUENCE [LARGE SCALE GENOMIC DNA]</scope>
    <source>
        <strain evidence="2">00978-12</strain>
    </source>
</reference>
<dbReference type="PANTHER" id="PTHR37984:SF5">
    <property type="entry name" value="PROTEIN NYNRIN-LIKE"/>
    <property type="match status" value="1"/>
</dbReference>
<gene>
    <name evidence="2" type="ORF">FOZ60_000920</name>
</gene>
<dbReference type="InterPro" id="IPR043502">
    <property type="entry name" value="DNA/RNA_pol_sf"/>
</dbReference>
<dbReference type="GO" id="GO:0015074">
    <property type="term" value="P:DNA integration"/>
    <property type="evidence" value="ECO:0007669"/>
    <property type="project" value="InterPro"/>
</dbReference>
<proteinExistence type="predicted"/>
<accession>A0A7J6MW22</accession>
<dbReference type="InterPro" id="IPR043128">
    <property type="entry name" value="Rev_trsase/Diguanyl_cyclase"/>
</dbReference>
<dbReference type="Pfam" id="PF23088">
    <property type="entry name" value="DUF7047"/>
    <property type="match status" value="1"/>
</dbReference>
<dbReference type="Pfam" id="PF00078">
    <property type="entry name" value="RVT_1"/>
    <property type="match status" value="1"/>
</dbReference>
<dbReference type="AlphaFoldDB" id="A0A7J6MW22"/>
<dbReference type="Gene3D" id="3.10.10.10">
    <property type="entry name" value="HIV Type 1 Reverse Transcriptase, subunit A, domain 1"/>
    <property type="match status" value="1"/>
</dbReference>
<dbReference type="SUPFAM" id="SSF56672">
    <property type="entry name" value="DNA/RNA polymerases"/>
    <property type="match status" value="1"/>
</dbReference>
<evidence type="ECO:0000259" key="1">
    <source>
        <dbReference type="PROSITE" id="PS50994"/>
    </source>
</evidence>
<sequence>MVGGSWRTVSHNFQVVNKTVFGPMVVGSDFASQYCQGMRWGPDGGVTIAGAAEVSKADDDADRVVTYKLDNILGVEVTEKSDGSVIINSSDFILTKGPSEDHFTCKWIWLNDVPPPPIRSANQGDYAPRLTEEEEASLREEAKKLVDNHWIRKYDEQIDGEVHNILRWVLVPQPHKSTALRMCLDFRGLNKLIRNDVTRELINASDTLHRWRSVRKGYTLDVTKCYYCIRMDPSLFKYLAIFVNGELHCMLVLPFGLGPAPKIATAAITWLLRRVPYPVSAYLDDIVVEETDETATVQLDDKGQLLEDPPAVVAVRQALLKGDMRCKPTHVIGYGENRVLGLDLVEKDGCVEWRRRKDQEILLEYDYDDDELPTRRELAGWCGRLTGFVPIASWLRPHIGMLLRAMSDLEWDREVDLCTMELAWYIDEKLRQEGDPAMGKWYCPKPGDAVCWHLHSDASGVAMGATLSYEDSQGNVIQVRDACWLLSRREMLRHININELCAAAKALIWAAPYVCGTIHLYVDNECVRNWISKFLGGASVKRGGLSATVVGRRLQAIFDTAETFDSLQVHRVETAKNPSDILSRAEEKFLSLYEALGRNADADLDIEGQLGDEVDTKKVAGGVSEQPIVDDDLVLNTALVIEAQYDDEELYIVRRSIKQDRLLPEKVSLDLQQVRPQLEIDDYDMIVRTYVPPYVGKEVTVPVIPDALKHEFVHSIHGILCHAGQRRTLELVSSRGWFPRMLDEASAIMQGCDICSRRTPLIIKHDIGLFSPSLLKEASPFSVVCADVVYLPEPYLSQQCYVTKFACLLRLDGEDASSLQSGFEAAWKTLGKKPSYLLTDNGAAFLKCDLTGVVRLYTAPRSSQSNGQIESLHRTVRMWMRSAMADDESLTVEQAIAKVMKAYNRSVHFSTGRIPADMLKLDTSSVEWQRLVGTAVLDAQKKIDSCTRHELYPGAVVRVRAVNKFDKVVTKTSETPFSERRWRVVGFLGASGLVTKSADYGVYRKAKVVSDSETRILHVTRLVLCAPTEIDVLDLRRAMRRIAREESK</sequence>
<dbReference type="EMBL" id="JABANP010001100">
    <property type="protein sequence ID" value="KAF4675819.1"/>
    <property type="molecule type" value="Genomic_DNA"/>
</dbReference>
<protein>
    <recommendedName>
        <fullName evidence="1">Integrase catalytic domain-containing protein</fullName>
    </recommendedName>
</protein>
<dbReference type="InterPro" id="IPR050951">
    <property type="entry name" value="Retrovirus_Pol_polyprotein"/>
</dbReference>